<dbReference type="InterPro" id="IPR036047">
    <property type="entry name" value="F-box-like_dom_sf"/>
</dbReference>
<feature type="domain" description="F-box" evidence="1">
    <location>
        <begin position="1"/>
        <end position="48"/>
    </location>
</feature>
<organism evidence="2 3">
    <name type="scientific">Orchesella cincta</name>
    <name type="common">Springtail</name>
    <name type="synonym">Podura cincta</name>
    <dbReference type="NCBI Taxonomy" id="48709"/>
    <lineage>
        <taxon>Eukaryota</taxon>
        <taxon>Metazoa</taxon>
        <taxon>Ecdysozoa</taxon>
        <taxon>Arthropoda</taxon>
        <taxon>Hexapoda</taxon>
        <taxon>Collembola</taxon>
        <taxon>Entomobryomorpha</taxon>
        <taxon>Entomobryoidea</taxon>
        <taxon>Orchesellidae</taxon>
        <taxon>Orchesellinae</taxon>
        <taxon>Orchesella</taxon>
    </lineage>
</organism>
<evidence type="ECO:0000313" key="2">
    <source>
        <dbReference type="EMBL" id="ODM99878.1"/>
    </source>
</evidence>
<comment type="caution">
    <text evidence="2">The sequence shown here is derived from an EMBL/GenBank/DDBJ whole genome shotgun (WGS) entry which is preliminary data.</text>
</comment>
<dbReference type="SUPFAM" id="SSF81383">
    <property type="entry name" value="F-box domain"/>
    <property type="match status" value="1"/>
</dbReference>
<gene>
    <name evidence="2" type="ORF">Ocin01_06800</name>
</gene>
<dbReference type="Proteomes" id="UP000094527">
    <property type="component" value="Unassembled WGS sequence"/>
</dbReference>
<protein>
    <submittedName>
        <fullName evidence="2">Putative F-box/LRR-repeat protein C02F5.7</fullName>
    </submittedName>
</protein>
<dbReference type="SMART" id="SM00256">
    <property type="entry name" value="FBOX"/>
    <property type="match status" value="2"/>
</dbReference>
<evidence type="ECO:0000259" key="1">
    <source>
        <dbReference type="PROSITE" id="PS50181"/>
    </source>
</evidence>
<name>A0A1D2N3M9_ORCCI</name>
<dbReference type="Gene3D" id="3.80.10.10">
    <property type="entry name" value="Ribonuclease Inhibitor"/>
    <property type="match status" value="1"/>
</dbReference>
<dbReference type="PROSITE" id="PS50181">
    <property type="entry name" value="FBOX"/>
    <property type="match status" value="1"/>
</dbReference>
<sequence>MELDNLPPELIAKVFSFLDPDNIMVCRQVCRKWRILSIKDTNPLYSPQIMGLLMQKLGYRELIRLRRACKLFSVGLDKLTFREIITLVGRTDIDSCDVDALITGDRHQSNPFPSRIVKLNLNCDCSDADPPLPRSPKYALVEQYGENILFLQVTSGESPHIQNHFNWVTKHIKNLRGLVLLEASRSFSEKEEPKTLNPLSTADESTTFENLKYLRLDDSTAQLRHTALYLDVIKNSPNLEHLDTHGYFHTDMDIIRLLPTLSLTTLRIDAEDPHTQEVLEVLAKCSFPLKSFSLKIMGWGDKANCNFCTTLLHGTLARVSKTLQKLELNLHWDVNNMSNESNEGTAEPEILYTFPSSKCLTNLEKLKLVGFKGQLDFLPDFTSLKSLLIVDHVPETQQVFNSPESFKENLPILQELHLPQYRTFRSLDYDYKLKIYEFMWDASYKAKYCGLYTHDFP</sequence>
<dbReference type="OrthoDB" id="10257471at2759"/>
<proteinExistence type="predicted"/>
<reference evidence="2 3" key="1">
    <citation type="journal article" date="2016" name="Genome Biol. Evol.">
        <title>Gene Family Evolution Reflects Adaptation to Soil Environmental Stressors in the Genome of the Collembolan Orchesella cincta.</title>
        <authorList>
            <person name="Faddeeva-Vakhrusheva A."/>
            <person name="Derks M.F."/>
            <person name="Anvar S.Y."/>
            <person name="Agamennone V."/>
            <person name="Suring W."/>
            <person name="Smit S."/>
            <person name="van Straalen N.M."/>
            <person name="Roelofs D."/>
        </authorList>
    </citation>
    <scope>NUCLEOTIDE SEQUENCE [LARGE SCALE GENOMIC DNA]</scope>
    <source>
        <tissue evidence="2">Mixed pool</tissue>
    </source>
</reference>
<dbReference type="InterPro" id="IPR032675">
    <property type="entry name" value="LRR_dom_sf"/>
</dbReference>
<dbReference type="InterPro" id="IPR001810">
    <property type="entry name" value="F-box_dom"/>
</dbReference>
<keyword evidence="3" id="KW-1185">Reference proteome</keyword>
<dbReference type="AlphaFoldDB" id="A0A1D2N3M9"/>
<dbReference type="Gene3D" id="1.20.1280.50">
    <property type="match status" value="1"/>
</dbReference>
<dbReference type="Pfam" id="PF12937">
    <property type="entry name" value="F-box-like"/>
    <property type="match status" value="1"/>
</dbReference>
<accession>A0A1D2N3M9</accession>
<evidence type="ECO:0000313" key="3">
    <source>
        <dbReference type="Proteomes" id="UP000094527"/>
    </source>
</evidence>
<dbReference type="EMBL" id="LJIJ01000250">
    <property type="protein sequence ID" value="ODM99878.1"/>
    <property type="molecule type" value="Genomic_DNA"/>
</dbReference>
<dbReference type="SUPFAM" id="SSF52047">
    <property type="entry name" value="RNI-like"/>
    <property type="match status" value="1"/>
</dbReference>